<proteinExistence type="predicted"/>
<dbReference type="SUPFAM" id="SSF46626">
    <property type="entry name" value="Cytochrome c"/>
    <property type="match status" value="1"/>
</dbReference>
<organism evidence="5">
    <name type="scientific">marine metagenome</name>
    <dbReference type="NCBI Taxonomy" id="408172"/>
    <lineage>
        <taxon>unclassified sequences</taxon>
        <taxon>metagenomes</taxon>
        <taxon>ecological metagenomes</taxon>
    </lineage>
</organism>
<dbReference type="Pfam" id="PF13442">
    <property type="entry name" value="Cytochrome_CBB3"/>
    <property type="match status" value="1"/>
</dbReference>
<reference evidence="5" key="1">
    <citation type="submission" date="2018-05" db="EMBL/GenBank/DDBJ databases">
        <authorList>
            <person name="Lanie J.A."/>
            <person name="Ng W.-L."/>
            <person name="Kazmierczak K.M."/>
            <person name="Andrzejewski T.M."/>
            <person name="Davidsen T.M."/>
            <person name="Wayne K.J."/>
            <person name="Tettelin H."/>
            <person name="Glass J.I."/>
            <person name="Rusch D."/>
            <person name="Podicherti R."/>
            <person name="Tsui H.-C.T."/>
            <person name="Winkler M.E."/>
        </authorList>
    </citation>
    <scope>NUCLEOTIDE SEQUENCE</scope>
</reference>
<dbReference type="EMBL" id="UINC01113687">
    <property type="protein sequence ID" value="SVC83460.1"/>
    <property type="molecule type" value="Genomic_DNA"/>
</dbReference>
<gene>
    <name evidence="5" type="ORF">METZ01_LOCUS336314</name>
</gene>
<keyword evidence="1" id="KW-0349">Heme</keyword>
<accession>A0A382QET0</accession>
<feature type="domain" description="Cytochrome c" evidence="4">
    <location>
        <begin position="42"/>
        <end position="121"/>
    </location>
</feature>
<dbReference type="GO" id="GO:0020037">
    <property type="term" value="F:heme binding"/>
    <property type="evidence" value="ECO:0007669"/>
    <property type="project" value="InterPro"/>
</dbReference>
<dbReference type="Gene3D" id="1.10.760.10">
    <property type="entry name" value="Cytochrome c-like domain"/>
    <property type="match status" value="1"/>
</dbReference>
<dbReference type="InterPro" id="IPR036909">
    <property type="entry name" value="Cyt_c-like_dom_sf"/>
</dbReference>
<keyword evidence="2" id="KW-0479">Metal-binding</keyword>
<protein>
    <recommendedName>
        <fullName evidence="4">Cytochrome c domain-containing protein</fullName>
    </recommendedName>
</protein>
<dbReference type="InterPro" id="IPR009056">
    <property type="entry name" value="Cyt_c-like_dom"/>
</dbReference>
<feature type="non-terminal residue" evidence="5">
    <location>
        <position position="179"/>
    </location>
</feature>
<dbReference type="AlphaFoldDB" id="A0A382QET0"/>
<evidence type="ECO:0000256" key="2">
    <source>
        <dbReference type="ARBA" id="ARBA00022723"/>
    </source>
</evidence>
<evidence type="ECO:0000313" key="5">
    <source>
        <dbReference type="EMBL" id="SVC83460.1"/>
    </source>
</evidence>
<evidence type="ECO:0000259" key="4">
    <source>
        <dbReference type="PROSITE" id="PS51007"/>
    </source>
</evidence>
<dbReference type="GO" id="GO:0046872">
    <property type="term" value="F:metal ion binding"/>
    <property type="evidence" value="ECO:0007669"/>
    <property type="project" value="UniProtKB-KW"/>
</dbReference>
<evidence type="ECO:0000256" key="1">
    <source>
        <dbReference type="ARBA" id="ARBA00022617"/>
    </source>
</evidence>
<name>A0A382QET0_9ZZZZ</name>
<evidence type="ECO:0000256" key="3">
    <source>
        <dbReference type="ARBA" id="ARBA00023004"/>
    </source>
</evidence>
<dbReference type="GO" id="GO:0009055">
    <property type="term" value="F:electron transfer activity"/>
    <property type="evidence" value="ECO:0007669"/>
    <property type="project" value="InterPro"/>
</dbReference>
<keyword evidence="3" id="KW-0408">Iron</keyword>
<sequence length="179" mass="20153">MNLRLLPYFSFICLLVAPSGAQETHIVDHPAFIESLETGNRAAFDRGKALYQAVCINCHGTPEKAGTLPTALRFWEAPLKNGSDPRAMYRTLTKGFNLMVPQNWMTPEQKYQVIHYVREAFLKDANPSQYKKVDPAYLAGIKKETLLGPAPVTRALNRPYLKMNFGANMNYTFEVGPNN</sequence>
<dbReference type="PROSITE" id="PS51007">
    <property type="entry name" value="CYTC"/>
    <property type="match status" value="1"/>
</dbReference>